<evidence type="ECO:0000313" key="2">
    <source>
        <dbReference type="EMBL" id="OGG45957.1"/>
    </source>
</evidence>
<name>A0A1F6CAJ5_HANXR</name>
<evidence type="ECO:0000313" key="3">
    <source>
        <dbReference type="Proteomes" id="UP000178606"/>
    </source>
</evidence>
<feature type="transmembrane region" description="Helical" evidence="1">
    <location>
        <begin position="12"/>
        <end position="30"/>
    </location>
</feature>
<dbReference type="AlphaFoldDB" id="A0A1F6CAJ5"/>
<feature type="transmembrane region" description="Helical" evidence="1">
    <location>
        <begin position="36"/>
        <end position="56"/>
    </location>
</feature>
<dbReference type="EMBL" id="MFKF01000353">
    <property type="protein sequence ID" value="OGG45957.1"/>
    <property type="molecule type" value="Genomic_DNA"/>
</dbReference>
<sequence length="63" mass="6974">MERQFLTDLREACLAVSFLGLTVLGLYWLIVGEVPWSFLVGEVMGLGLGIGLLMVAGPRRRRP</sequence>
<keyword evidence="1" id="KW-1133">Transmembrane helix</keyword>
<gene>
    <name evidence="2" type="ORF">A3F84_11590</name>
</gene>
<comment type="caution">
    <text evidence="2">The sequence shown here is derived from an EMBL/GenBank/DDBJ whole genome shotgun (WGS) entry which is preliminary data.</text>
</comment>
<proteinExistence type="predicted"/>
<organism evidence="2 3">
    <name type="scientific">Handelsmanbacteria sp. (strain RIFCSPLOWO2_12_FULL_64_10)</name>
    <dbReference type="NCBI Taxonomy" id="1817868"/>
    <lineage>
        <taxon>Bacteria</taxon>
        <taxon>Candidatus Handelsmaniibacteriota</taxon>
    </lineage>
</organism>
<keyword evidence="1" id="KW-0472">Membrane</keyword>
<evidence type="ECO:0000256" key="1">
    <source>
        <dbReference type="SAM" id="Phobius"/>
    </source>
</evidence>
<reference evidence="2 3" key="1">
    <citation type="journal article" date="2016" name="Nat. Commun.">
        <title>Thousands of microbial genomes shed light on interconnected biogeochemical processes in an aquifer system.</title>
        <authorList>
            <person name="Anantharaman K."/>
            <person name="Brown C.T."/>
            <person name="Hug L.A."/>
            <person name="Sharon I."/>
            <person name="Castelle C.J."/>
            <person name="Probst A.J."/>
            <person name="Thomas B.C."/>
            <person name="Singh A."/>
            <person name="Wilkins M.J."/>
            <person name="Karaoz U."/>
            <person name="Brodie E.L."/>
            <person name="Williams K.H."/>
            <person name="Hubbard S.S."/>
            <person name="Banfield J.F."/>
        </authorList>
    </citation>
    <scope>NUCLEOTIDE SEQUENCE [LARGE SCALE GENOMIC DNA]</scope>
    <source>
        <strain evidence="3">RIFCSPLOWO2_12_FULL_64_10</strain>
    </source>
</reference>
<keyword evidence="1" id="KW-0812">Transmembrane</keyword>
<dbReference type="Proteomes" id="UP000178606">
    <property type="component" value="Unassembled WGS sequence"/>
</dbReference>
<accession>A0A1F6CAJ5</accession>
<protein>
    <submittedName>
        <fullName evidence="2">Uncharacterized protein</fullName>
    </submittedName>
</protein>